<dbReference type="EMBL" id="MN032614">
    <property type="protein sequence ID" value="QDJ96720.1"/>
    <property type="molecule type" value="Genomic_DNA"/>
</dbReference>
<evidence type="ECO:0000313" key="2">
    <source>
        <dbReference type="Proteomes" id="UP000317703"/>
    </source>
</evidence>
<keyword evidence="2" id="KW-1185">Reference proteome</keyword>
<sequence length="474" mass="54223">MNIVYYLVSSLIKDKNVALSGGHGYTYDQTKESNRKLIKDTPSGYGYFVNGSYQSIPVEQVMILNGRGLRQETDVDAFLAHLIYLLEYVEQESVEKVLIIHNSVNGQKLLENNKVSEKFADNNYVKRARELYGKLKDKIIFDLEYYAKGGEGPKQAHKQMELAQAMLELPIGEPVSIDIVTVKEYKNPENDFNKIVTASRWFFNTGDKSEFYNIDENGYRRYEFGRIDPQKAYYGKATPDVFYSALFTKTPIVILDKLYDFCKAVKPNPLNLLAAADIAMVKSKEIARVIDTIPGTLTKNDLKASMSVAGVTDPVLVNFIDPPGLSYRIKDFQYKLKMLHSYFMRRDENNQFQKQHFLDITDKFFEQDTKGKWKIHSDFTNNTLTIPIMIDAPGCVKQVKINLGIRYDIPERSALNTIINNKITDFKVWIGLDFNDDAGVMYYTVIQTPDFNLVHCNSCASLRVYSLKELGKAK</sequence>
<accession>A0A514TUR4</accession>
<gene>
    <name evidence="1" type="ORF">PS1_0209</name>
</gene>
<evidence type="ECO:0000313" key="1">
    <source>
        <dbReference type="EMBL" id="QDJ96720.1"/>
    </source>
</evidence>
<organism evidence="1 2">
    <name type="scientific">Aeromonas phage PS1</name>
    <dbReference type="NCBI Taxonomy" id="2591406"/>
    <lineage>
        <taxon>Viruses</taxon>
        <taxon>Duplodnaviria</taxon>
        <taxon>Heunggongvirae</taxon>
        <taxon>Uroviricota</taxon>
        <taxon>Caudoviricetes</taxon>
        <taxon>Chimalliviridae</taxon>
        <taxon>Ferozepurvirus</taxon>
        <taxon>Ferozepurvirus PS1</taxon>
    </lineage>
</organism>
<dbReference type="Proteomes" id="UP000317703">
    <property type="component" value="Segment"/>
</dbReference>
<protein>
    <submittedName>
        <fullName evidence="1">Uncharacterized protein</fullName>
    </submittedName>
</protein>
<name>A0A514TUR4_9CAUD</name>
<proteinExistence type="predicted"/>
<reference evidence="1" key="1">
    <citation type="submission" date="2019-06" db="EMBL/GenBank/DDBJ databases">
        <title>Complete genome sequence of Aeromonas hydrophila bacteriophage PS1.</title>
        <authorList>
            <person name="Rai S."/>
            <person name="Tyagi A."/>
            <person name="Kumar N."/>
            <person name="Singh N."/>
        </authorList>
    </citation>
    <scope>NUCLEOTIDE SEQUENCE [LARGE SCALE GENOMIC DNA]</scope>
</reference>